<dbReference type="InterPro" id="IPR000801">
    <property type="entry name" value="Esterase-like"/>
</dbReference>
<sequence length="468" mass="49446">MRLTAEGAWDAGGVSLLTGWLPIALQLVAAALLVIAVGWRTRRWRLLGVPVAAAIGVLAAAATYAYFAVTRISGDRSAPVAFWAWTALSGFAIAVLVLGWRRTSWWRRTVSVVSVPAALLCVALALNVWTGYVPTVQSGWDQVTGKPLPGEVSLSAAMAMRARGQKPPDGGAIVRITTPDTASGFWHREELVYLPPAWFTADPSPVLPAVMMIGGQLGTPEDWFRSGGAKQVIDDFAKDHSGFAPVFVFPDASGSFANDTECVNGPRGHAADHLTKEIIPTVVSTFGTSPDRTGWGIAGWSMGGTCAITLTARDPQLFSAFLDIDGDAFPNAGESEQDTIDTLFGGNADAFRSFDPAMVMAAHGPYPPTAGWINVSDDIPTIYRAGQSHGARDPGPRPYPSDRPTIANYLCAVASSNGIDCSVVSIPSNHDWPSGGQALRHALPWLAGRLGTPDVPQIPLPGVPPTTS</sequence>
<evidence type="ECO:0008006" key="6">
    <source>
        <dbReference type="Google" id="ProtNLM"/>
    </source>
</evidence>
<dbReference type="Proteomes" id="UP000466517">
    <property type="component" value="Chromosome"/>
</dbReference>
<dbReference type="SUPFAM" id="SSF53474">
    <property type="entry name" value="alpha/beta-Hydrolases"/>
    <property type="match status" value="1"/>
</dbReference>
<feature type="transmembrane region" description="Helical" evidence="3">
    <location>
        <begin position="112"/>
        <end position="132"/>
    </location>
</feature>
<dbReference type="GO" id="GO:0005576">
    <property type="term" value="C:extracellular region"/>
    <property type="evidence" value="ECO:0007669"/>
    <property type="project" value="UniProtKB-SubCell"/>
</dbReference>
<evidence type="ECO:0000256" key="3">
    <source>
        <dbReference type="SAM" id="Phobius"/>
    </source>
</evidence>
<organism evidence="4 5">
    <name type="scientific">Mycolicibacterium madagascariense</name>
    <dbReference type="NCBI Taxonomy" id="212765"/>
    <lineage>
        <taxon>Bacteria</taxon>
        <taxon>Bacillati</taxon>
        <taxon>Actinomycetota</taxon>
        <taxon>Actinomycetes</taxon>
        <taxon>Mycobacteriales</taxon>
        <taxon>Mycobacteriaceae</taxon>
        <taxon>Mycolicibacterium</taxon>
    </lineage>
</organism>
<evidence type="ECO:0000256" key="1">
    <source>
        <dbReference type="ARBA" id="ARBA00004613"/>
    </source>
</evidence>
<evidence type="ECO:0000313" key="4">
    <source>
        <dbReference type="EMBL" id="BBZ27207.1"/>
    </source>
</evidence>
<evidence type="ECO:0000313" key="5">
    <source>
        <dbReference type="Proteomes" id="UP000466517"/>
    </source>
</evidence>
<dbReference type="RefSeq" id="WP_179969660.1">
    <property type="nucleotide sequence ID" value="NZ_AP022610.1"/>
</dbReference>
<gene>
    <name evidence="4" type="ORF">MMAD_15020</name>
</gene>
<name>A0A7I7XDW4_9MYCO</name>
<feature type="transmembrane region" description="Helical" evidence="3">
    <location>
        <begin position="46"/>
        <end position="68"/>
    </location>
</feature>
<dbReference type="PANTHER" id="PTHR48098">
    <property type="entry name" value="ENTEROCHELIN ESTERASE-RELATED"/>
    <property type="match status" value="1"/>
</dbReference>
<protein>
    <recommendedName>
        <fullName evidence="6">Esterase</fullName>
    </recommendedName>
</protein>
<feature type="transmembrane region" description="Helical" evidence="3">
    <location>
        <begin position="80"/>
        <end position="100"/>
    </location>
</feature>
<dbReference type="Pfam" id="PF00756">
    <property type="entry name" value="Esterase"/>
    <property type="match status" value="1"/>
</dbReference>
<reference evidence="4 5" key="1">
    <citation type="journal article" date="2019" name="Emerg. Microbes Infect.">
        <title>Comprehensive subspecies identification of 175 nontuberculous mycobacteria species based on 7547 genomic profiles.</title>
        <authorList>
            <person name="Matsumoto Y."/>
            <person name="Kinjo T."/>
            <person name="Motooka D."/>
            <person name="Nabeya D."/>
            <person name="Jung N."/>
            <person name="Uechi K."/>
            <person name="Horii T."/>
            <person name="Iida T."/>
            <person name="Fujita J."/>
            <person name="Nakamura S."/>
        </authorList>
    </citation>
    <scope>NUCLEOTIDE SEQUENCE [LARGE SCALE GENOMIC DNA]</scope>
    <source>
        <strain evidence="4 5">JCM 13574</strain>
    </source>
</reference>
<proteinExistence type="predicted"/>
<dbReference type="InterPro" id="IPR029058">
    <property type="entry name" value="AB_hydrolase_fold"/>
</dbReference>
<keyword evidence="3" id="KW-0472">Membrane</keyword>
<dbReference type="GO" id="GO:0016747">
    <property type="term" value="F:acyltransferase activity, transferring groups other than amino-acyl groups"/>
    <property type="evidence" value="ECO:0007669"/>
    <property type="project" value="TreeGrafter"/>
</dbReference>
<dbReference type="PANTHER" id="PTHR48098:SF1">
    <property type="entry name" value="DIACYLGLYCEROL ACYLTRANSFERASE_MYCOLYLTRANSFERASE AG85A"/>
    <property type="match status" value="1"/>
</dbReference>
<dbReference type="Gene3D" id="3.40.50.1820">
    <property type="entry name" value="alpha/beta hydrolase"/>
    <property type="match status" value="1"/>
</dbReference>
<keyword evidence="2" id="KW-0964">Secreted</keyword>
<dbReference type="EMBL" id="AP022610">
    <property type="protein sequence ID" value="BBZ27207.1"/>
    <property type="molecule type" value="Genomic_DNA"/>
</dbReference>
<dbReference type="AlphaFoldDB" id="A0A7I7XDW4"/>
<evidence type="ECO:0000256" key="2">
    <source>
        <dbReference type="ARBA" id="ARBA00022525"/>
    </source>
</evidence>
<dbReference type="KEGG" id="mmag:MMAD_15020"/>
<feature type="transmembrane region" description="Helical" evidence="3">
    <location>
        <begin position="20"/>
        <end position="39"/>
    </location>
</feature>
<keyword evidence="3" id="KW-1133">Transmembrane helix</keyword>
<accession>A0A7I7XDW4</accession>
<keyword evidence="3" id="KW-0812">Transmembrane</keyword>
<keyword evidence="5" id="KW-1185">Reference proteome</keyword>
<dbReference type="InterPro" id="IPR050583">
    <property type="entry name" value="Mycobacterial_A85_antigen"/>
</dbReference>
<comment type="subcellular location">
    <subcellularLocation>
        <location evidence="1">Secreted</location>
    </subcellularLocation>
</comment>